<keyword evidence="1 4" id="KW-0378">Hydrolase</keyword>
<name>A0A143PJR1_LUTPR</name>
<proteinExistence type="predicted"/>
<feature type="signal peptide" evidence="2">
    <location>
        <begin position="1"/>
        <end position="18"/>
    </location>
</feature>
<dbReference type="PANTHER" id="PTHR48081">
    <property type="entry name" value="AB HYDROLASE SUPERFAMILY PROTEIN C4A8.06C"/>
    <property type="match status" value="1"/>
</dbReference>
<keyword evidence="5" id="KW-1185">Reference proteome</keyword>
<accession>A0A143PJR1</accession>
<evidence type="ECO:0000256" key="2">
    <source>
        <dbReference type="SAM" id="SignalP"/>
    </source>
</evidence>
<dbReference type="SUPFAM" id="SSF53474">
    <property type="entry name" value="alpha/beta-Hydrolases"/>
    <property type="match status" value="1"/>
</dbReference>
<feature type="domain" description="BD-FAE-like" evidence="3">
    <location>
        <begin position="64"/>
        <end position="173"/>
    </location>
</feature>
<dbReference type="Pfam" id="PF20434">
    <property type="entry name" value="BD-FAE"/>
    <property type="match status" value="1"/>
</dbReference>
<evidence type="ECO:0000313" key="5">
    <source>
        <dbReference type="Proteomes" id="UP000076079"/>
    </source>
</evidence>
<dbReference type="RefSeq" id="WP_110170479.1">
    <property type="nucleotide sequence ID" value="NZ_CP015136.1"/>
</dbReference>
<evidence type="ECO:0000313" key="4">
    <source>
        <dbReference type="EMBL" id="AMY08656.1"/>
    </source>
</evidence>
<dbReference type="Proteomes" id="UP000076079">
    <property type="component" value="Chromosome"/>
</dbReference>
<dbReference type="GO" id="GO:0046555">
    <property type="term" value="F:acetylxylan esterase activity"/>
    <property type="evidence" value="ECO:0007669"/>
    <property type="project" value="UniProtKB-EC"/>
</dbReference>
<keyword evidence="2" id="KW-0732">Signal</keyword>
<evidence type="ECO:0000259" key="3">
    <source>
        <dbReference type="Pfam" id="PF20434"/>
    </source>
</evidence>
<dbReference type="PATRIC" id="fig|1813736.3.peg.1951"/>
<sequence precursor="true">MRTIVLCGALLLASPAAAQRLVEIPLWAGVAPGSEGKTGDEVVETSATGELRITNVHRPSLTPYLPPKDKATGVAVLVIPGGGHRQLVITHEGYNVAEWLSAHGIAAFVLKHRLAREPNSTYKIEVEALADATRAMRLIRARAKEWGIDPGRVGAMGFSAGGELVAMIATRDVKGSASATEAIDRESARPDFQALIYPGRTGDIQPDANTSPAFLAAAYDDRQDIAEGLADVYLRMKRAGVPAELHMYGSGGHGFGFRATNTRPVGTWLTRLTEWLTDRKILTNAER</sequence>
<dbReference type="PANTHER" id="PTHR48081:SF6">
    <property type="entry name" value="PEPTIDASE S9 PROLYL OLIGOPEPTIDASE CATALYTIC DOMAIN-CONTAINING PROTEIN"/>
    <property type="match status" value="1"/>
</dbReference>
<dbReference type="KEGG" id="abac:LuPra_01860"/>
<dbReference type="InterPro" id="IPR050300">
    <property type="entry name" value="GDXG_lipolytic_enzyme"/>
</dbReference>
<dbReference type="EMBL" id="CP015136">
    <property type="protein sequence ID" value="AMY08656.1"/>
    <property type="molecule type" value="Genomic_DNA"/>
</dbReference>
<reference evidence="4 5" key="1">
    <citation type="journal article" date="2016" name="Genome Announc.">
        <title>First Complete Genome Sequence of a Subdivision 6 Acidobacterium Strain.</title>
        <authorList>
            <person name="Huang S."/>
            <person name="Vieira S."/>
            <person name="Bunk B."/>
            <person name="Riedel T."/>
            <person name="Sproer C."/>
            <person name="Overmann J."/>
        </authorList>
    </citation>
    <scope>NUCLEOTIDE SEQUENCE [LARGE SCALE GENOMIC DNA]</scope>
    <source>
        <strain evidence="5">DSM 100886 HEG_-6_39</strain>
    </source>
</reference>
<dbReference type="AlphaFoldDB" id="A0A143PJR1"/>
<organism evidence="4 5">
    <name type="scientific">Luteitalea pratensis</name>
    <dbReference type="NCBI Taxonomy" id="1855912"/>
    <lineage>
        <taxon>Bacteria</taxon>
        <taxon>Pseudomonadati</taxon>
        <taxon>Acidobacteriota</taxon>
        <taxon>Vicinamibacteria</taxon>
        <taxon>Vicinamibacterales</taxon>
        <taxon>Vicinamibacteraceae</taxon>
        <taxon>Luteitalea</taxon>
    </lineage>
</organism>
<feature type="chain" id="PRO_5007511482" evidence="2">
    <location>
        <begin position="19"/>
        <end position="287"/>
    </location>
</feature>
<reference evidence="5" key="2">
    <citation type="submission" date="2016-04" db="EMBL/GenBank/DDBJ databases">
        <title>First Complete Genome Sequence of a Subdivision 6 Acidobacterium.</title>
        <authorList>
            <person name="Huang S."/>
            <person name="Vieira S."/>
            <person name="Bunk B."/>
            <person name="Riedel T."/>
            <person name="Sproeer C."/>
            <person name="Overmann J."/>
        </authorList>
    </citation>
    <scope>NUCLEOTIDE SEQUENCE [LARGE SCALE GENOMIC DNA]</scope>
    <source>
        <strain evidence="5">DSM 100886 HEG_-6_39</strain>
    </source>
</reference>
<evidence type="ECO:0000256" key="1">
    <source>
        <dbReference type="ARBA" id="ARBA00022801"/>
    </source>
</evidence>
<gene>
    <name evidence="4" type="primary">axeA1_1</name>
    <name evidence="4" type="ORF">LuPra_01860</name>
</gene>
<dbReference type="InterPro" id="IPR049492">
    <property type="entry name" value="BD-FAE-like_dom"/>
</dbReference>
<dbReference type="EC" id="3.1.1.72" evidence="4"/>
<dbReference type="Gene3D" id="3.40.50.1820">
    <property type="entry name" value="alpha/beta hydrolase"/>
    <property type="match status" value="1"/>
</dbReference>
<dbReference type="STRING" id="1855912.LuPra_01860"/>
<dbReference type="InterPro" id="IPR029058">
    <property type="entry name" value="AB_hydrolase_fold"/>
</dbReference>
<dbReference type="OrthoDB" id="9794725at2"/>
<protein>
    <submittedName>
        <fullName evidence="4">Acetylxylan esterase</fullName>
        <ecNumber evidence="4">3.1.1.72</ecNumber>
    </submittedName>
</protein>